<protein>
    <submittedName>
        <fullName evidence="1">Uncharacterized protein</fullName>
    </submittedName>
</protein>
<evidence type="ECO:0000313" key="1">
    <source>
        <dbReference type="EMBL" id="CEN44234.1"/>
    </source>
</evidence>
<gene>
    <name evidence="1" type="ORF">CCAND38_160033</name>
</gene>
<reference evidence="1 2" key="1">
    <citation type="submission" date="2015-01" db="EMBL/GenBank/DDBJ databases">
        <authorList>
            <person name="Xiang T."/>
            <person name="Song Y."/>
            <person name="Huang L."/>
            <person name="Wang B."/>
            <person name="Wu P."/>
        </authorList>
    </citation>
    <scope>NUCLEOTIDE SEQUENCE [LARGE SCALE GENOMIC DNA]</scope>
    <source>
        <strain evidence="1 2">CcD38</strain>
    </source>
</reference>
<evidence type="ECO:0000313" key="2">
    <source>
        <dbReference type="Proteomes" id="UP000045051"/>
    </source>
</evidence>
<name>A0A0B7I0C3_9FLAO</name>
<dbReference type="EMBL" id="CDOI01000068">
    <property type="protein sequence ID" value="CEN44234.1"/>
    <property type="molecule type" value="Genomic_DNA"/>
</dbReference>
<proteinExistence type="predicted"/>
<dbReference type="AlphaFoldDB" id="A0A0B7I0C3"/>
<dbReference type="Proteomes" id="UP000045051">
    <property type="component" value="Unassembled WGS sequence"/>
</dbReference>
<accession>A0A0B7I0C3</accession>
<organism evidence="1 2">
    <name type="scientific">Capnocytophaga canis</name>
    <dbReference type="NCBI Taxonomy" id="1848903"/>
    <lineage>
        <taxon>Bacteria</taxon>
        <taxon>Pseudomonadati</taxon>
        <taxon>Bacteroidota</taxon>
        <taxon>Flavobacteriia</taxon>
        <taxon>Flavobacteriales</taxon>
        <taxon>Flavobacteriaceae</taxon>
        <taxon>Capnocytophaga</taxon>
    </lineage>
</organism>
<sequence length="53" mass="6147">MKKNGDFSNIRHSQATFILKVSNSCAKKYKISLGIESKQQKNSFILPYFKKNH</sequence>
<keyword evidence="2" id="KW-1185">Reference proteome</keyword>